<dbReference type="Pfam" id="PF22422">
    <property type="entry name" value="MGH1-like_GH"/>
    <property type="match status" value="1"/>
</dbReference>
<dbReference type="InterPro" id="IPR001661">
    <property type="entry name" value="Glyco_hydro_37"/>
</dbReference>
<dbReference type="GO" id="GO:0004555">
    <property type="term" value="F:alpha,alpha-trehalase activity"/>
    <property type="evidence" value="ECO:0007669"/>
    <property type="project" value="InterPro"/>
</dbReference>
<dbReference type="GO" id="GO:0005993">
    <property type="term" value="P:trehalose catabolic process"/>
    <property type="evidence" value="ECO:0007669"/>
    <property type="project" value="TreeGrafter"/>
</dbReference>
<dbReference type="AlphaFoldDB" id="A0A4Q9HWZ1"/>
<organism evidence="5 6">
    <name type="scientific">Streptomyces kasugaensis</name>
    <dbReference type="NCBI Taxonomy" id="1946"/>
    <lineage>
        <taxon>Bacteria</taxon>
        <taxon>Bacillati</taxon>
        <taxon>Actinomycetota</taxon>
        <taxon>Actinomycetes</taxon>
        <taxon>Kitasatosporales</taxon>
        <taxon>Streptomycetaceae</taxon>
        <taxon>Streptomyces</taxon>
    </lineage>
</organism>
<dbReference type="RefSeq" id="WP_131123013.1">
    <property type="nucleotide sequence ID" value="NZ_SIXH01000068.1"/>
</dbReference>
<sequence length="730" mass="81512">MNSRHHALAAVLVSGTLLAGVTVVPAASAASSAEPLRHRQEYEYANILDRTGSPEAALPGVSGDNNPINVFADRGAWHAYALPEPGEPATYGGFTGPLYIAQEYPWWLSKTFSRMQLTESGTVLNLSAGGKPTFTSEPGKLLQSYNLGDGLRLKMELRFSSQRTALVRAEVRNTGHRPRTLGAGWTGSLLRPEKAPMKDAPQLRGTTDGVRVDFAKVRETWEYMTDGTERFEIVHKNQVRTTVDGDMYRSEALSPITLHPGRSHTFDWAESFTFTEAERRREAPEVQAALARPEATSAAADKRWERYVKAATHGVPDHQRRTAVKAVETLIGNWRSAAGRIKHDGISPSISYKGFTGGLWAWDTWKQAVGTVKFEPELAKSQIRAMFDYQIKPDSTVRPQDVGMIPDVIYYNDLSQGGGNWNERNSKPPLAAWAVWEVYKKTGDHDFLREMYPKLEAYQAWWYRTRDHDHNGLVEYGATVDPLNATPEDQRLAAAWESGMDNAPRYDKELGTKTVPNKDRDGKVVGYSVNQESVDLNSYMAADQGYLARMAKVLKKSRDAKKWEETSEATHRAVREQMYDPVTGWFYDKALGGNKLLTERGRGIEGAVPLWTESATQEQAKAVRAKLMNPEEFNTKVPFPTVSKSSPYFSATRYWRGPVWLDQAYYALKGLQNYGYKKDARTLQTKLLSNVAGLSGNGPIHENYNPLNGDGMNAPNFSWSSALILDLLSN</sequence>
<dbReference type="Proteomes" id="UP000292452">
    <property type="component" value="Unassembled WGS sequence"/>
</dbReference>
<proteinExistence type="predicted"/>
<dbReference type="Pfam" id="PF21152">
    <property type="entry name" value="YgjK_N"/>
    <property type="match status" value="1"/>
</dbReference>
<dbReference type="InterPro" id="IPR054491">
    <property type="entry name" value="MGH1-like_GH"/>
</dbReference>
<dbReference type="PANTHER" id="PTHR23403">
    <property type="entry name" value="TREHALASE"/>
    <property type="match status" value="1"/>
</dbReference>
<dbReference type="PANTHER" id="PTHR23403:SF1">
    <property type="entry name" value="TREHALASE"/>
    <property type="match status" value="1"/>
</dbReference>
<accession>A0A4Q9HWZ1</accession>
<dbReference type="InterPro" id="IPR008928">
    <property type="entry name" value="6-hairpin_glycosidase_sf"/>
</dbReference>
<feature type="region of interest" description="Disordered" evidence="1">
    <location>
        <begin position="182"/>
        <end position="204"/>
    </location>
</feature>
<keyword evidence="5" id="KW-0378">Hydrolase</keyword>
<name>A0A4Q9HWZ1_STRKA</name>
<dbReference type="SUPFAM" id="SSF48208">
    <property type="entry name" value="Six-hairpin glycosidases"/>
    <property type="match status" value="1"/>
</dbReference>
<feature type="domain" description="Glucosidase YgjK N-terminal" evidence="3">
    <location>
        <begin position="49"/>
        <end position="305"/>
    </location>
</feature>
<evidence type="ECO:0000313" key="6">
    <source>
        <dbReference type="Proteomes" id="UP000292452"/>
    </source>
</evidence>
<evidence type="ECO:0000313" key="5">
    <source>
        <dbReference type="EMBL" id="TBO59727.1"/>
    </source>
</evidence>
<feature type="domain" description="Mannosylglycerate hydrolase MGH1-like glycoside hydrolase" evidence="4">
    <location>
        <begin position="359"/>
        <end position="720"/>
    </location>
</feature>
<protein>
    <submittedName>
        <fullName evidence="5">Glycoside hydrolase</fullName>
    </submittedName>
</protein>
<evidence type="ECO:0000256" key="2">
    <source>
        <dbReference type="SAM" id="SignalP"/>
    </source>
</evidence>
<feature type="signal peptide" evidence="2">
    <location>
        <begin position="1"/>
        <end position="19"/>
    </location>
</feature>
<gene>
    <name evidence="5" type="ORF">EYS09_10430</name>
</gene>
<dbReference type="EMBL" id="SIXH01000068">
    <property type="protein sequence ID" value="TBO59727.1"/>
    <property type="molecule type" value="Genomic_DNA"/>
</dbReference>
<comment type="caution">
    <text evidence="5">The sequence shown here is derived from an EMBL/GenBank/DDBJ whole genome shotgun (WGS) entry which is preliminary data.</text>
</comment>
<dbReference type="Gene3D" id="2.70.98.50">
    <property type="entry name" value="putative glycoside hydrolase family protein from bacillus halodurans"/>
    <property type="match status" value="1"/>
</dbReference>
<evidence type="ECO:0000256" key="1">
    <source>
        <dbReference type="SAM" id="MobiDB-lite"/>
    </source>
</evidence>
<evidence type="ECO:0000259" key="4">
    <source>
        <dbReference type="Pfam" id="PF22422"/>
    </source>
</evidence>
<keyword evidence="6" id="KW-1185">Reference proteome</keyword>
<reference evidence="5 6" key="1">
    <citation type="submission" date="2019-02" db="EMBL/GenBank/DDBJ databases">
        <title>Draft Genome Sequence of Streptomyces sp. AM-2504, identified by 16S rRNA comparative analysis as a Streptomyces Kasugaensis strain.</title>
        <authorList>
            <person name="Napolioni V."/>
            <person name="Giuliodori A.M."/>
            <person name="Spurio R."/>
            <person name="Fabbretti A."/>
        </authorList>
    </citation>
    <scope>NUCLEOTIDE SEQUENCE [LARGE SCALE GENOMIC DNA]</scope>
    <source>
        <strain evidence="5 6">AM-2504</strain>
    </source>
</reference>
<dbReference type="InterPro" id="IPR048450">
    <property type="entry name" value="YgjK_N"/>
</dbReference>
<dbReference type="InterPro" id="IPR012341">
    <property type="entry name" value="6hp_glycosidase-like_sf"/>
</dbReference>
<dbReference type="Gene3D" id="1.50.10.10">
    <property type="match status" value="1"/>
</dbReference>
<feature type="chain" id="PRO_5038645005" evidence="2">
    <location>
        <begin position="20"/>
        <end position="730"/>
    </location>
</feature>
<evidence type="ECO:0000259" key="3">
    <source>
        <dbReference type="Pfam" id="PF21152"/>
    </source>
</evidence>
<keyword evidence="2" id="KW-0732">Signal</keyword>